<dbReference type="Proteomes" id="UP000325440">
    <property type="component" value="Unassembled WGS sequence"/>
</dbReference>
<dbReference type="AlphaFoldDB" id="A0A5E4NJS5"/>
<dbReference type="InterPro" id="IPR001611">
    <property type="entry name" value="Leu-rich_rpt"/>
</dbReference>
<accession>A0A5E4NJS5</accession>
<gene>
    <name evidence="1" type="ORF">CINCED_3A014638</name>
</gene>
<name>A0A5E4NJS5_9HEMI</name>
<organism evidence="1 2">
    <name type="scientific">Cinara cedri</name>
    <dbReference type="NCBI Taxonomy" id="506608"/>
    <lineage>
        <taxon>Eukaryota</taxon>
        <taxon>Metazoa</taxon>
        <taxon>Ecdysozoa</taxon>
        <taxon>Arthropoda</taxon>
        <taxon>Hexapoda</taxon>
        <taxon>Insecta</taxon>
        <taxon>Pterygota</taxon>
        <taxon>Neoptera</taxon>
        <taxon>Paraneoptera</taxon>
        <taxon>Hemiptera</taxon>
        <taxon>Sternorrhyncha</taxon>
        <taxon>Aphidomorpha</taxon>
        <taxon>Aphidoidea</taxon>
        <taxon>Aphididae</taxon>
        <taxon>Lachninae</taxon>
        <taxon>Cinara</taxon>
    </lineage>
</organism>
<evidence type="ECO:0000313" key="2">
    <source>
        <dbReference type="Proteomes" id="UP000325440"/>
    </source>
</evidence>
<keyword evidence="2" id="KW-1185">Reference proteome</keyword>
<evidence type="ECO:0000313" key="1">
    <source>
        <dbReference type="EMBL" id="VVC43935.1"/>
    </source>
</evidence>
<protein>
    <submittedName>
        <fullName evidence="1">Leucine-rich repeat,Leucine-rich repeat domain, L domain-like,Leucine rich repeat 4</fullName>
    </submittedName>
</protein>
<sequence length="309" mass="35189">MEFSYLCNGLICNVLIQDSVTRKRLSTETYRTILKCAINGKPAKGFSILLSDKNVKNRKYNIDTLIGIYTEQADNGIFALGFQNPKHDIMLITDNSGIGKLFVKTLLRDVKRFNIQLSLDLKYNPGVNNYLGLKRFDRNALDLGNLNVLILEKCFLPPWTNCIGNLPISYLSLTHSTLGSNKDEQDVFWDWMCMDTVGQTLKILEMNKCGLKSVPFEILYLKNLHTLSLAENQLTCIPYFIGELKNLDSLFINNNSIACLPICLNEKGFKDLNYFNNEFDESEKLVPNMEIQNLNEVRGVQKEMPSSSK</sequence>
<dbReference type="SUPFAM" id="SSF52058">
    <property type="entry name" value="L domain-like"/>
    <property type="match status" value="1"/>
</dbReference>
<proteinExistence type="predicted"/>
<reference evidence="1 2" key="1">
    <citation type="submission" date="2019-08" db="EMBL/GenBank/DDBJ databases">
        <authorList>
            <person name="Alioto T."/>
            <person name="Alioto T."/>
            <person name="Gomez Garrido J."/>
        </authorList>
    </citation>
    <scope>NUCLEOTIDE SEQUENCE [LARGE SCALE GENOMIC DNA]</scope>
</reference>
<dbReference type="EMBL" id="CABPRJ010002374">
    <property type="protein sequence ID" value="VVC43935.1"/>
    <property type="molecule type" value="Genomic_DNA"/>
</dbReference>
<dbReference type="PROSITE" id="PS51450">
    <property type="entry name" value="LRR"/>
    <property type="match status" value="1"/>
</dbReference>
<dbReference type="Gene3D" id="3.80.10.10">
    <property type="entry name" value="Ribonuclease Inhibitor"/>
    <property type="match status" value="1"/>
</dbReference>
<dbReference type="InterPro" id="IPR032675">
    <property type="entry name" value="LRR_dom_sf"/>
</dbReference>
<dbReference type="OrthoDB" id="17912at2759"/>